<name>A0AAN9Z769_9ORTH</name>
<reference evidence="1 2" key="1">
    <citation type="submission" date="2024-03" db="EMBL/GenBank/DDBJ databases">
        <title>The genome assembly and annotation of the cricket Gryllus longicercus Weissman &amp; Gray.</title>
        <authorList>
            <person name="Szrajer S."/>
            <person name="Gray D."/>
            <person name="Ylla G."/>
        </authorList>
    </citation>
    <scope>NUCLEOTIDE SEQUENCE [LARGE SCALE GENOMIC DNA]</scope>
    <source>
        <strain evidence="1">DAG 2021-001</strain>
        <tissue evidence="1">Whole body minus gut</tissue>
    </source>
</reference>
<dbReference type="AlphaFoldDB" id="A0AAN9Z769"/>
<dbReference type="EMBL" id="JAZDUA010000207">
    <property type="protein sequence ID" value="KAK7864270.1"/>
    <property type="molecule type" value="Genomic_DNA"/>
</dbReference>
<dbReference type="Proteomes" id="UP001378592">
    <property type="component" value="Unassembled WGS sequence"/>
</dbReference>
<keyword evidence="2" id="KW-1185">Reference proteome</keyword>
<evidence type="ECO:0000313" key="2">
    <source>
        <dbReference type="Proteomes" id="UP001378592"/>
    </source>
</evidence>
<comment type="caution">
    <text evidence="1">The sequence shown here is derived from an EMBL/GenBank/DDBJ whole genome shotgun (WGS) entry which is preliminary data.</text>
</comment>
<accession>A0AAN9Z769</accession>
<protein>
    <submittedName>
        <fullName evidence="1">Uncharacterized protein</fullName>
    </submittedName>
</protein>
<sequence>MEDCSRKYPPPIAAGCNSHYLSANYAYGRYFEAPGENYFVTLRNQSFQIPPGVWGTHRPPATVCPDADEVNKILAQSNLRYPDLSLSPIVVDKPRRQGVDDFYYACQLFRDQYKDNTGKLHPLDYFQDSEIIWQCPPNMTTAYIKQPVCYPRYLKPPVLARSLPHSEEWPSLATQSLAGKAYRHHDTVYLR</sequence>
<evidence type="ECO:0000313" key="1">
    <source>
        <dbReference type="EMBL" id="KAK7864270.1"/>
    </source>
</evidence>
<gene>
    <name evidence="1" type="ORF">R5R35_009532</name>
</gene>
<proteinExistence type="predicted"/>
<organism evidence="1 2">
    <name type="scientific">Gryllus longicercus</name>
    <dbReference type="NCBI Taxonomy" id="2509291"/>
    <lineage>
        <taxon>Eukaryota</taxon>
        <taxon>Metazoa</taxon>
        <taxon>Ecdysozoa</taxon>
        <taxon>Arthropoda</taxon>
        <taxon>Hexapoda</taxon>
        <taxon>Insecta</taxon>
        <taxon>Pterygota</taxon>
        <taxon>Neoptera</taxon>
        <taxon>Polyneoptera</taxon>
        <taxon>Orthoptera</taxon>
        <taxon>Ensifera</taxon>
        <taxon>Gryllidea</taxon>
        <taxon>Grylloidea</taxon>
        <taxon>Gryllidae</taxon>
        <taxon>Gryllinae</taxon>
        <taxon>Gryllus</taxon>
    </lineage>
</organism>